<comment type="caution">
    <text evidence="1">The sequence shown here is derived from an EMBL/GenBank/DDBJ whole genome shotgun (WGS) entry which is preliminary data.</text>
</comment>
<keyword evidence="2" id="KW-1185">Reference proteome</keyword>
<evidence type="ECO:0000313" key="1">
    <source>
        <dbReference type="EMBL" id="OZI70454.1"/>
    </source>
</evidence>
<name>A0ABX4F7Z7_9BORD</name>
<evidence type="ECO:0008006" key="3">
    <source>
        <dbReference type="Google" id="ProtNLM"/>
    </source>
</evidence>
<proteinExistence type="predicted"/>
<evidence type="ECO:0000313" key="2">
    <source>
        <dbReference type="Proteomes" id="UP000216524"/>
    </source>
</evidence>
<dbReference type="RefSeq" id="WP_068924485.1">
    <property type="nucleotide sequence ID" value="NZ_NEVV01000007.1"/>
</dbReference>
<dbReference type="Proteomes" id="UP000216524">
    <property type="component" value="Unassembled WGS sequence"/>
</dbReference>
<accession>A0ABX4F7Z7</accession>
<gene>
    <name evidence="1" type="ORF">CAL23_23090</name>
</gene>
<dbReference type="EMBL" id="NEVV01000007">
    <property type="protein sequence ID" value="OZI70454.1"/>
    <property type="molecule type" value="Genomic_DNA"/>
</dbReference>
<reference evidence="1 2" key="1">
    <citation type="submission" date="2017-05" db="EMBL/GenBank/DDBJ databases">
        <title>Complete and WGS of Bordetella genogroups.</title>
        <authorList>
            <person name="Spilker T."/>
            <person name="Lipuma J."/>
        </authorList>
    </citation>
    <scope>NUCLEOTIDE SEQUENCE [LARGE SCALE GENOMIC DNA]</scope>
    <source>
        <strain evidence="1 2">AU3139</strain>
    </source>
</reference>
<organism evidence="1 2">
    <name type="scientific">Bordetella genomosp. 6</name>
    <dbReference type="NCBI Taxonomy" id="463024"/>
    <lineage>
        <taxon>Bacteria</taxon>
        <taxon>Pseudomonadati</taxon>
        <taxon>Pseudomonadota</taxon>
        <taxon>Betaproteobacteria</taxon>
        <taxon>Burkholderiales</taxon>
        <taxon>Alcaligenaceae</taxon>
        <taxon>Bordetella</taxon>
    </lineage>
</organism>
<sequence>MMERMNSTGQTGGNPYLAAVHSTLPRLLALFDSNPISPTMGLGDRLYWSWKLKDFANGTFQGAINGLARLYVHDLLPVHMSRASILTRIDRMFMAVNRIRRRNGSLEEAFPHESSFCVTALVAYDLLVAVRLLRQRVPEQTLQRWLSVIAPLIRFLETAEETHGVISNHLLTAVAALEHWADISEQGASRRGRVLLDRVLANASPEGWMREYEGADPGYQSLALVYLADIHAIRPGYALGETIQGCLHFLSHFVHPDGTFGGLYGSRNTRFFSPGGIRTLAMEFDEARAICETMEPSIQKQIVVGLVSTDESNLIPMFNSYCMAAQAWVQDTPERNNHTQAAYRLPCHRELAAITHFPQAGLWIRRGTSGSYTIVSTHKGGVHYHYPANGPGQLNAGVALQHASTGSWATSQAYDPECTVEFDETGITIQAAVRPVSIMYPTPGRFLVLRMLNLTVMRNHRLGNLVKNILATLLITRKRQQVGTLTRRLRFAGDELLVEDRLSNLLPGYEQVETGTFSSLHMASQGYWQRSDDCNDSTT</sequence>
<protein>
    <recommendedName>
        <fullName evidence="3">Heparinase</fullName>
    </recommendedName>
</protein>